<sequence>MFQNDGRCEKVALLTSCQHTFQSVAAYEDALGDVETLKIQVHECYSEITKTSNEILSSVKDTYIEKSDIEKIQQDFQTSITQNSSEIRMDFTAITDEIKNNVATNQELLEEYIRFKGALIELGKVGNAFTAELSNEELAFKENGQKIAYISNQSLVITNAEIRNKLSLGNDARGWFDFIPRTNGNLSIKWRDPVS</sequence>
<name>A0A8S5LSD9_9CAUD</name>
<accession>A0A8S5LSD9</accession>
<proteinExistence type="predicted"/>
<evidence type="ECO:0000313" key="1">
    <source>
        <dbReference type="EMBL" id="DAD72932.1"/>
    </source>
</evidence>
<protein>
    <submittedName>
        <fullName evidence="1">Uncharacterized protein</fullName>
    </submittedName>
</protein>
<reference evidence="1" key="1">
    <citation type="journal article" date="2021" name="Proc. Natl. Acad. Sci. U.S.A.">
        <title>A Catalog of Tens of Thousands of Viruses from Human Metagenomes Reveals Hidden Associations with Chronic Diseases.</title>
        <authorList>
            <person name="Tisza M.J."/>
            <person name="Buck C.B."/>
        </authorList>
    </citation>
    <scope>NUCLEOTIDE SEQUENCE</scope>
    <source>
        <strain evidence="1">CtMAv2</strain>
    </source>
</reference>
<dbReference type="EMBL" id="BK014727">
    <property type="protein sequence ID" value="DAD72932.1"/>
    <property type="molecule type" value="Genomic_DNA"/>
</dbReference>
<organism evidence="1">
    <name type="scientific">Siphoviridae sp. ctMAv2</name>
    <dbReference type="NCBI Taxonomy" id="2826258"/>
    <lineage>
        <taxon>Viruses</taxon>
        <taxon>Duplodnaviria</taxon>
        <taxon>Heunggongvirae</taxon>
        <taxon>Uroviricota</taxon>
        <taxon>Caudoviricetes</taxon>
    </lineage>
</organism>